<evidence type="ECO:0000259" key="1">
    <source>
        <dbReference type="Pfam" id="PF07969"/>
    </source>
</evidence>
<protein>
    <recommendedName>
        <fullName evidence="1">Amidohydrolase 3 domain-containing protein</fullName>
    </recommendedName>
</protein>
<name>A0A382IM60_9ZZZZ</name>
<dbReference type="InterPro" id="IPR050378">
    <property type="entry name" value="Metallo-dep_Hydrolases_sf"/>
</dbReference>
<organism evidence="2">
    <name type="scientific">marine metagenome</name>
    <dbReference type="NCBI Taxonomy" id="408172"/>
    <lineage>
        <taxon>unclassified sequences</taxon>
        <taxon>metagenomes</taxon>
        <taxon>ecological metagenomes</taxon>
    </lineage>
</organism>
<dbReference type="InterPro" id="IPR032466">
    <property type="entry name" value="Metal_Hydrolase"/>
</dbReference>
<dbReference type="GO" id="GO:0016812">
    <property type="term" value="F:hydrolase activity, acting on carbon-nitrogen (but not peptide) bonds, in cyclic amides"/>
    <property type="evidence" value="ECO:0007669"/>
    <property type="project" value="TreeGrafter"/>
</dbReference>
<dbReference type="InterPro" id="IPR013108">
    <property type="entry name" value="Amidohydro_3"/>
</dbReference>
<feature type="domain" description="Amidohydrolase 3" evidence="1">
    <location>
        <begin position="43"/>
        <end position="193"/>
    </location>
</feature>
<dbReference type="GO" id="GO:0005829">
    <property type="term" value="C:cytosol"/>
    <property type="evidence" value="ECO:0007669"/>
    <property type="project" value="TreeGrafter"/>
</dbReference>
<dbReference type="EMBL" id="UINC01067773">
    <property type="protein sequence ID" value="SVB99771.1"/>
    <property type="molecule type" value="Genomic_DNA"/>
</dbReference>
<evidence type="ECO:0000313" key="2">
    <source>
        <dbReference type="EMBL" id="SVB99771.1"/>
    </source>
</evidence>
<gene>
    <name evidence="2" type="ORF">METZ01_LOCUS252625</name>
</gene>
<sequence>MYDLLIQNGSVVDGTGSKAYLADVAAVDEEIVAIGKLEGDATRIVDAKGMVVSPGFIDLHTHSDLSFLLDPTAQSKIRQGVTFELAGNCGGSYGAPLEGGALESFKKRVSEYPDNLDVNWKDFGGYLDTIQSAGTTLNLAVQVGHGTVRSCVLGMDSRAPDRDEMNRMKELISESIELGAMGFSTGLFYAPGSYARLEEVIELASIAADHGVIYSTHMRDEGTQNTGLMVAVSEAIEVGRRTGIKVEISHVKCKGPAVWGMAGNILDLVERSRREGIDVAGDQYPYTASSTGLTGGLFPRWSLVGGREATLARIADNGVRGRMLED</sequence>
<dbReference type="InterPro" id="IPR011059">
    <property type="entry name" value="Metal-dep_hydrolase_composite"/>
</dbReference>
<dbReference type="Pfam" id="PF07969">
    <property type="entry name" value="Amidohydro_3"/>
    <property type="match status" value="1"/>
</dbReference>
<reference evidence="2" key="1">
    <citation type="submission" date="2018-05" db="EMBL/GenBank/DDBJ databases">
        <authorList>
            <person name="Lanie J.A."/>
            <person name="Ng W.-L."/>
            <person name="Kazmierczak K.M."/>
            <person name="Andrzejewski T.M."/>
            <person name="Davidsen T.M."/>
            <person name="Wayne K.J."/>
            <person name="Tettelin H."/>
            <person name="Glass J.I."/>
            <person name="Rusch D."/>
            <person name="Podicherti R."/>
            <person name="Tsui H.-C.T."/>
            <person name="Winkler M.E."/>
        </authorList>
    </citation>
    <scope>NUCLEOTIDE SEQUENCE</scope>
</reference>
<accession>A0A382IM60</accession>
<dbReference type="AlphaFoldDB" id="A0A382IM60"/>
<dbReference type="PANTHER" id="PTHR11647:SF1">
    <property type="entry name" value="COLLAPSIN RESPONSE MEDIATOR PROTEIN"/>
    <property type="match status" value="1"/>
</dbReference>
<dbReference type="Gene3D" id="3.20.20.140">
    <property type="entry name" value="Metal-dependent hydrolases"/>
    <property type="match status" value="1"/>
</dbReference>
<proteinExistence type="predicted"/>
<dbReference type="SUPFAM" id="SSF51338">
    <property type="entry name" value="Composite domain of metallo-dependent hydrolases"/>
    <property type="match status" value="1"/>
</dbReference>
<dbReference type="SUPFAM" id="SSF51556">
    <property type="entry name" value="Metallo-dependent hydrolases"/>
    <property type="match status" value="1"/>
</dbReference>
<dbReference type="PANTHER" id="PTHR11647">
    <property type="entry name" value="HYDRANTOINASE/DIHYDROPYRIMIDINASE FAMILY MEMBER"/>
    <property type="match status" value="1"/>
</dbReference>
<feature type="non-terminal residue" evidence="2">
    <location>
        <position position="326"/>
    </location>
</feature>